<dbReference type="FunFam" id="2.30.30.40:FF:000072">
    <property type="entry name" value="Unconventional Myosin IB"/>
    <property type="match status" value="1"/>
</dbReference>
<dbReference type="Proteomes" id="UP000789390">
    <property type="component" value="Unassembled WGS sequence"/>
</dbReference>
<dbReference type="SMART" id="SM00233">
    <property type="entry name" value="PH"/>
    <property type="match status" value="1"/>
</dbReference>
<organism evidence="7 8">
    <name type="scientific">Daphnia galeata</name>
    <dbReference type="NCBI Taxonomy" id="27404"/>
    <lineage>
        <taxon>Eukaryota</taxon>
        <taxon>Metazoa</taxon>
        <taxon>Ecdysozoa</taxon>
        <taxon>Arthropoda</taxon>
        <taxon>Crustacea</taxon>
        <taxon>Branchiopoda</taxon>
        <taxon>Diplostraca</taxon>
        <taxon>Cladocera</taxon>
        <taxon>Anomopoda</taxon>
        <taxon>Daphniidae</taxon>
        <taxon>Daphnia</taxon>
    </lineage>
</organism>
<evidence type="ECO:0000256" key="1">
    <source>
        <dbReference type="ARBA" id="ARBA00022443"/>
    </source>
</evidence>
<evidence type="ECO:0000313" key="7">
    <source>
        <dbReference type="EMBL" id="CAH0111039.1"/>
    </source>
</evidence>
<comment type="caution">
    <text evidence="7">The sequence shown here is derived from an EMBL/GenBank/DDBJ whole genome shotgun (WGS) entry which is preliminary data.</text>
</comment>
<dbReference type="CDD" id="cd11877">
    <property type="entry name" value="SH3_PIX"/>
    <property type="match status" value="1"/>
</dbReference>
<feature type="region of interest" description="Disordered" evidence="4">
    <location>
        <begin position="520"/>
        <end position="549"/>
    </location>
</feature>
<dbReference type="Gene3D" id="2.30.30.40">
    <property type="entry name" value="SH3 Domains"/>
    <property type="match status" value="1"/>
</dbReference>
<dbReference type="CDD" id="cd00160">
    <property type="entry name" value="RhoGEF"/>
    <property type="match status" value="1"/>
</dbReference>
<feature type="compositionally biased region" description="Polar residues" evidence="4">
    <location>
        <begin position="723"/>
        <end position="732"/>
    </location>
</feature>
<protein>
    <recommendedName>
        <fullName evidence="9">Rho guanine nucleotide exchange factor 7</fullName>
    </recommendedName>
</protein>
<reference evidence="7" key="1">
    <citation type="submission" date="2021-11" db="EMBL/GenBank/DDBJ databases">
        <authorList>
            <person name="Schell T."/>
        </authorList>
    </citation>
    <scope>NUCLEOTIDE SEQUENCE</scope>
    <source>
        <strain evidence="7">M5</strain>
    </source>
</reference>
<dbReference type="GO" id="GO:0016192">
    <property type="term" value="P:vesicle-mediated transport"/>
    <property type="evidence" value="ECO:0007669"/>
    <property type="project" value="UniProtKB-ARBA"/>
</dbReference>
<feature type="region of interest" description="Disordered" evidence="4">
    <location>
        <begin position="628"/>
        <end position="652"/>
    </location>
</feature>
<evidence type="ECO:0000259" key="6">
    <source>
        <dbReference type="PROSITE" id="PS50010"/>
    </source>
</evidence>
<dbReference type="Pfam" id="PF14604">
    <property type="entry name" value="SH3_9"/>
    <property type="match status" value="1"/>
</dbReference>
<evidence type="ECO:0008006" key="9">
    <source>
        <dbReference type="Google" id="ProtNLM"/>
    </source>
</evidence>
<dbReference type="InterPro" id="IPR001849">
    <property type="entry name" value="PH_domain"/>
</dbReference>
<evidence type="ECO:0000259" key="5">
    <source>
        <dbReference type="PROSITE" id="PS50002"/>
    </source>
</evidence>
<dbReference type="InterPro" id="IPR011993">
    <property type="entry name" value="PH-like_dom_sf"/>
</dbReference>
<dbReference type="InterPro" id="IPR032409">
    <property type="entry name" value="GEF6/7_CC"/>
</dbReference>
<dbReference type="AlphaFoldDB" id="A0A8J2RYW3"/>
<dbReference type="InterPro" id="IPR001452">
    <property type="entry name" value="SH3_domain"/>
</dbReference>
<name>A0A8J2RYW3_9CRUS</name>
<dbReference type="GO" id="GO:0005737">
    <property type="term" value="C:cytoplasm"/>
    <property type="evidence" value="ECO:0007669"/>
    <property type="project" value="TreeGrafter"/>
</dbReference>
<dbReference type="Gene3D" id="1.20.5.390">
    <property type="entry name" value="L1 transposable element, trimerization domain"/>
    <property type="match status" value="1"/>
</dbReference>
<evidence type="ECO:0000256" key="4">
    <source>
        <dbReference type="SAM" id="MobiDB-lite"/>
    </source>
</evidence>
<dbReference type="InterPro" id="IPR000219">
    <property type="entry name" value="DH_dom"/>
</dbReference>
<dbReference type="SMART" id="SM00326">
    <property type="entry name" value="SH3"/>
    <property type="match status" value="1"/>
</dbReference>
<feature type="compositionally biased region" description="Polar residues" evidence="4">
    <location>
        <begin position="684"/>
        <end position="715"/>
    </location>
</feature>
<dbReference type="InterPro" id="IPR035899">
    <property type="entry name" value="DBL_dom_sf"/>
</dbReference>
<evidence type="ECO:0000256" key="2">
    <source>
        <dbReference type="PROSITE-ProRule" id="PRU00192"/>
    </source>
</evidence>
<dbReference type="Pfam" id="PF16523">
    <property type="entry name" value="betaPIX_CC"/>
    <property type="match status" value="1"/>
</dbReference>
<dbReference type="Pfam" id="PF00621">
    <property type="entry name" value="RhoGEF"/>
    <property type="match status" value="1"/>
</dbReference>
<dbReference type="PROSITE" id="PS50002">
    <property type="entry name" value="SH3"/>
    <property type="match status" value="1"/>
</dbReference>
<feature type="region of interest" description="Disordered" evidence="4">
    <location>
        <begin position="684"/>
        <end position="732"/>
    </location>
</feature>
<feature type="compositionally biased region" description="Low complexity" evidence="4">
    <location>
        <begin position="520"/>
        <end position="532"/>
    </location>
</feature>
<dbReference type="PANTHER" id="PTHR46026:SF1">
    <property type="entry name" value="RHO-TYPE GUANINE NUCLEOTIDE EXCHANGE FACTOR, ISOFORM F"/>
    <property type="match status" value="1"/>
</dbReference>
<dbReference type="SUPFAM" id="SSF50044">
    <property type="entry name" value="SH3-domain"/>
    <property type="match status" value="1"/>
</dbReference>
<dbReference type="EMBL" id="CAKKLH010000309">
    <property type="protein sequence ID" value="CAH0111039.1"/>
    <property type="molecule type" value="Genomic_DNA"/>
</dbReference>
<keyword evidence="1 2" id="KW-0728">SH3 domain</keyword>
<evidence type="ECO:0000313" key="8">
    <source>
        <dbReference type="Proteomes" id="UP000789390"/>
    </source>
</evidence>
<dbReference type="OrthoDB" id="6019202at2759"/>
<feature type="compositionally biased region" description="Polar residues" evidence="4">
    <location>
        <begin position="533"/>
        <end position="543"/>
    </location>
</feature>
<dbReference type="SMART" id="SM00325">
    <property type="entry name" value="RhoGEF"/>
    <property type="match status" value="1"/>
</dbReference>
<accession>A0A8J2RYW3</accession>
<dbReference type="GO" id="GO:0005085">
    <property type="term" value="F:guanyl-nucleotide exchange factor activity"/>
    <property type="evidence" value="ECO:0007669"/>
    <property type="project" value="InterPro"/>
</dbReference>
<evidence type="ECO:0000256" key="3">
    <source>
        <dbReference type="SAM" id="Coils"/>
    </source>
</evidence>
<feature type="domain" description="DH" evidence="6">
    <location>
        <begin position="90"/>
        <end position="270"/>
    </location>
</feature>
<dbReference type="InterPro" id="IPR036028">
    <property type="entry name" value="SH3-like_dom_sf"/>
</dbReference>
<feature type="compositionally biased region" description="Polar residues" evidence="4">
    <location>
        <begin position="633"/>
        <end position="652"/>
    </location>
</feature>
<keyword evidence="3" id="KW-0175">Coiled coil</keyword>
<dbReference type="PANTHER" id="PTHR46026">
    <property type="entry name" value="RHO-TYPE GUANINE NUCLEOTIDE EXCHANGE FACTOR, ISOFORM F"/>
    <property type="match status" value="1"/>
</dbReference>
<dbReference type="Gene3D" id="1.20.900.10">
    <property type="entry name" value="Dbl homology (DH) domain"/>
    <property type="match status" value="1"/>
</dbReference>
<dbReference type="SUPFAM" id="SSF48065">
    <property type="entry name" value="DBL homology domain (DH-domain)"/>
    <property type="match status" value="1"/>
</dbReference>
<keyword evidence="8" id="KW-1185">Reference proteome</keyword>
<feature type="coiled-coil region" evidence="3">
    <location>
        <begin position="854"/>
        <end position="881"/>
    </location>
</feature>
<dbReference type="PRINTS" id="PR00452">
    <property type="entry name" value="SH3DOMAIN"/>
</dbReference>
<dbReference type="SUPFAM" id="SSF50729">
    <property type="entry name" value="PH domain-like"/>
    <property type="match status" value="1"/>
</dbReference>
<gene>
    <name evidence="7" type="ORF">DGAL_LOCUS14648</name>
</gene>
<proteinExistence type="predicted"/>
<sequence length="881" mass="98533">MKKMISEPPAISQVQAVYSFKGKNNDELNFKKGDVITITQKEEGGWWEGTFEGKTGWFPSNYVKDIGIIGIKPPPTIFTVETVPEQQTVNRNLILKDIIDSEKSYITEIQSLIKTVLSPLGNSDILTADEYSKIVRNLPEIVDLHSTFVRLLEDCYDKSSLEQRVGNIFLSMAEKIKSTHTEYCSNHPRTVCILENYKEKLGSFVEGLGGRSPGLVFLTAGLSRPFRRLERYAGCLQELERHMEEFHPDRGDTQRSVFVYQNLTSHCASVRRQKEQELEVLCGSVRSWEGDEPQRLGELLYMGPVKITTTTPITEIKDRHLVLFSQCVILLSVSQRLSAFVFEKKFNLSGMSLNMQDDSELSRCTFELLVSGSEKIVVSCPSKEERFRLVELLHKQIRNPTISSSSSAISCVSRPPFRLMARYLALLIKAGVLTRLRLREILDGGNAEHERRLILGCAFISPLAVIETNNLNRFLRQCRAECHLSIDQPQRSSPQTRSLYIEKEFTMGVPLIVHSWSRSSASSTSSSSSTSSPLVSGATNMKSHWSPKSRIRGSFSGSLDSSSFLSSKCPRFPSRSQSLPPHLDMCITRFSLKDTSAEKAEVPVQRYFTSTTVGAWVSNVSFDSGLADVGGVTPSQSRDATGTPSELDTASNSSPCFPVYRSTLYAHWWRKAKVSAAITPVQNCPPSTSIQSAHQKQGDATRTPSALMSRGSTPVVSRPPLQHTLSGPAGSQQYHQNQHFSLASVANPIINNRVWTYSSLRPSLPITTRPGQERTNKRVINKTFKKRELNYDDDSQLLKLVEAYCSLTARSRQTVKSALLESPQVLIAEEEKIIVEEVQGTRTVVEERSLVDTVYALRDQVRELQNQVTSLAKEVELLKNA</sequence>
<dbReference type="Gene3D" id="2.30.29.30">
    <property type="entry name" value="Pleckstrin-homology domain (PH domain)/Phosphotyrosine-binding domain (PTB)"/>
    <property type="match status" value="1"/>
</dbReference>
<feature type="domain" description="SH3" evidence="5">
    <location>
        <begin position="9"/>
        <end position="68"/>
    </location>
</feature>
<dbReference type="PROSITE" id="PS50010">
    <property type="entry name" value="DH_2"/>
    <property type="match status" value="1"/>
</dbReference>